<protein>
    <submittedName>
        <fullName evidence="1">Uncharacterized protein</fullName>
    </submittedName>
</protein>
<dbReference type="EnsemblMetazoa" id="XM_014388853.1">
    <property type="protein sequence ID" value="XP_014244339.1"/>
    <property type="gene ID" value="LOC106663764"/>
</dbReference>
<name>A0A8I6RG76_CIMLE</name>
<organism evidence="1 2">
    <name type="scientific">Cimex lectularius</name>
    <name type="common">Bed bug</name>
    <name type="synonym">Acanthia lectularia</name>
    <dbReference type="NCBI Taxonomy" id="79782"/>
    <lineage>
        <taxon>Eukaryota</taxon>
        <taxon>Metazoa</taxon>
        <taxon>Ecdysozoa</taxon>
        <taxon>Arthropoda</taxon>
        <taxon>Hexapoda</taxon>
        <taxon>Insecta</taxon>
        <taxon>Pterygota</taxon>
        <taxon>Neoptera</taxon>
        <taxon>Paraneoptera</taxon>
        <taxon>Hemiptera</taxon>
        <taxon>Heteroptera</taxon>
        <taxon>Panheteroptera</taxon>
        <taxon>Cimicomorpha</taxon>
        <taxon>Cimicidae</taxon>
        <taxon>Cimex</taxon>
    </lineage>
</organism>
<evidence type="ECO:0000313" key="2">
    <source>
        <dbReference type="Proteomes" id="UP000494040"/>
    </source>
</evidence>
<keyword evidence="2" id="KW-1185">Reference proteome</keyword>
<dbReference type="KEGG" id="clec:106663764"/>
<reference evidence="1" key="1">
    <citation type="submission" date="2022-01" db="UniProtKB">
        <authorList>
            <consortium name="EnsemblMetazoa"/>
        </authorList>
    </citation>
    <scope>IDENTIFICATION</scope>
</reference>
<sequence>MIFFFNSWSLNKHSVLDDPDEKLIRLCKTSSTLQKPQHTITSKMSKKVETPAKKPTEYQNNSCAAKGELAKKFEELCPSCPPFHRTVFYSIPLLIGVPVLLRFLFCGPICVRPRQCSKIHPGCCLPKPTGKRCY</sequence>
<accession>A0A8I6RG76</accession>
<dbReference type="Proteomes" id="UP000494040">
    <property type="component" value="Unassembled WGS sequence"/>
</dbReference>
<dbReference type="AlphaFoldDB" id="A0A8I6RG76"/>
<proteinExistence type="predicted"/>
<evidence type="ECO:0000313" key="1">
    <source>
        <dbReference type="EnsemblMetazoa" id="XP_014244339.1"/>
    </source>
</evidence>
<dbReference type="RefSeq" id="XP_014244339.1">
    <property type="nucleotide sequence ID" value="XM_014388853.1"/>
</dbReference>
<dbReference type="GeneID" id="106663764"/>